<dbReference type="EMBL" id="CAEZTR010000145">
    <property type="protein sequence ID" value="CAB4588455.1"/>
    <property type="molecule type" value="Genomic_DNA"/>
</dbReference>
<name>A0A6J6FMY6_9ZZZZ</name>
<accession>A0A6J6FMY6</accession>
<organism evidence="1">
    <name type="scientific">freshwater metagenome</name>
    <dbReference type="NCBI Taxonomy" id="449393"/>
    <lineage>
        <taxon>unclassified sequences</taxon>
        <taxon>metagenomes</taxon>
        <taxon>ecological metagenomes</taxon>
    </lineage>
</organism>
<protein>
    <submittedName>
        <fullName evidence="1">Unannotated protein</fullName>
    </submittedName>
</protein>
<evidence type="ECO:0000313" key="1">
    <source>
        <dbReference type="EMBL" id="CAB4588455.1"/>
    </source>
</evidence>
<gene>
    <name evidence="1" type="ORF">UFOPK1711_01688</name>
</gene>
<dbReference type="AlphaFoldDB" id="A0A6J6FMY6"/>
<reference evidence="1" key="1">
    <citation type="submission" date="2020-05" db="EMBL/GenBank/DDBJ databases">
        <authorList>
            <person name="Chiriac C."/>
            <person name="Salcher M."/>
            <person name="Ghai R."/>
            <person name="Kavagutti S V."/>
        </authorList>
    </citation>
    <scope>NUCLEOTIDE SEQUENCE</scope>
</reference>
<proteinExistence type="predicted"/>
<sequence length="162" mass="17047">MTDYSTLMPGDAIVALRTLPRRVNAALGSVDEVTEGRAHQLGADGVSAVEAILGASATLAVLEKGLSDVSILDDAPLHPAVTNRRLRSIELSTSEPTEAVLEQFTERVTALADLADSIKGNDWSRTGVVADSRVSALDLLREAVEVGVDALAQVEHILASLH</sequence>